<keyword evidence="2" id="KW-0472">Membrane</keyword>
<protein>
    <submittedName>
        <fullName evidence="5">Outer membrane beta-barrel protein</fullName>
    </submittedName>
</protein>
<dbReference type="AlphaFoldDB" id="A0A926F300"/>
<dbReference type="InterPro" id="IPR036942">
    <property type="entry name" value="Beta-barrel_TonB_sf"/>
</dbReference>
<dbReference type="Gene3D" id="2.40.170.20">
    <property type="entry name" value="TonB-dependent receptor, beta-barrel domain"/>
    <property type="match status" value="1"/>
</dbReference>
<evidence type="ECO:0000256" key="3">
    <source>
        <dbReference type="ARBA" id="ARBA00023237"/>
    </source>
</evidence>
<evidence type="ECO:0000256" key="2">
    <source>
        <dbReference type="ARBA" id="ARBA00023136"/>
    </source>
</evidence>
<comment type="caution">
    <text evidence="5">The sequence shown here is derived from an EMBL/GenBank/DDBJ whole genome shotgun (WGS) entry which is preliminary data.</text>
</comment>
<dbReference type="InterPro" id="IPR041700">
    <property type="entry name" value="OMP_b-brl_3"/>
</dbReference>
<keyword evidence="3" id="KW-0998">Cell outer membrane</keyword>
<gene>
    <name evidence="5" type="ORF">H8744_02175</name>
</gene>
<feature type="domain" description="Outer membrane protein beta-barrel" evidence="4">
    <location>
        <begin position="431"/>
        <end position="768"/>
    </location>
</feature>
<accession>A0A926F300</accession>
<evidence type="ECO:0000256" key="1">
    <source>
        <dbReference type="ARBA" id="ARBA00004442"/>
    </source>
</evidence>
<comment type="subcellular location">
    <subcellularLocation>
        <location evidence="1">Cell outer membrane</location>
    </subcellularLocation>
</comment>
<feature type="domain" description="Outer membrane protein beta-barrel" evidence="4">
    <location>
        <begin position="778"/>
        <end position="903"/>
    </location>
</feature>
<dbReference type="Proteomes" id="UP000651085">
    <property type="component" value="Unassembled WGS sequence"/>
</dbReference>
<keyword evidence="6" id="KW-1185">Reference proteome</keyword>
<dbReference type="SUPFAM" id="SSF56935">
    <property type="entry name" value="Porins"/>
    <property type="match status" value="1"/>
</dbReference>
<dbReference type="InterPro" id="IPR008969">
    <property type="entry name" value="CarboxyPept-like_regulatory"/>
</dbReference>
<dbReference type="EMBL" id="JACRTF010000001">
    <property type="protein sequence ID" value="MBC8592067.1"/>
    <property type="molecule type" value="Genomic_DNA"/>
</dbReference>
<evidence type="ECO:0000313" key="6">
    <source>
        <dbReference type="Proteomes" id="UP000651085"/>
    </source>
</evidence>
<sequence length="912" mass="102894">MKHTLILLVLLWFSTGYLFAQKKDIAVSGQVIETDTKEPVEMATVQLLALPDSVQAAGITTGKQGRFTLPKVKSGKYLLKVSFVGYITRFLPLTLSDKSLSRNVGSVTLTPDDVLLDEAVVTAEAPPVVIKADTTEYSASAFRVSAGAVLEDLIKKIPGTEIDADGKITLNGEEIKKIMVNGKDFFGGDTEMSLKNLPADAVNKIKAYKKQSDRERQTGIKDGKEEPVLDLTLKKNSGWMGNIVAGYGSKDRYEGGVMANHFTDDVNMSLIGTANNTNGRGFSELGDAARGMEGGRNGGLTTVQTGGFTYAKKKDKLDIRGNIRYRHNDREFDVESSNETLLGNESTFSNSRRTNKSNGHNLNGDFQVEWKIDSLSTLTFSPNFNYSKNSSLNDSWNKTLNGSKEPVNETTSAGYGDNRNMVISGTMSYNRRFKKQRRNLHVSVNVGYNNNSSENFNDSYSQFFERDSISDIERRNVGKGDSRNYNLFAMYSEPISKHYILSLGYNYSHSKGLSQSLVYDSINYEQRFNLDFNNELSSKVENFYDDHNLNLSLQGDYVNREKDYTGLSYNVGVGINPKSTRSETTIGPNAFKDLPRQNVVNWSPNLRLEYAFSSRERLHINYNGNSNAPNLLELQEVIDVTDPMNLRYGNPNLKPSFSNNVYMGYNRYSPKSMRSINANVNYRNTMNSVVDRMTYDKETGARTYHKVNVNGNWSTGGWISFTTPFKNKKFNLSANVNLNYGDQMSYTTVNQEGMEMVLSTTHNFSTGERIRGSYRSDKFDVSINASFRYNNIYNNKQKNSNRETFDYTIGGDANVKLPWDIELSTDVNYRLKDGYSGNGDNDELMWNAQVSKKFLKKKQAMIRFKVYDILQQQSNLFRWVSGTSISDTRYNTLTSYCMLHFVYRFNSLGGKR</sequence>
<dbReference type="Pfam" id="PF13715">
    <property type="entry name" value="CarbopepD_reg_2"/>
    <property type="match status" value="1"/>
</dbReference>
<proteinExistence type="predicted"/>
<evidence type="ECO:0000313" key="5">
    <source>
        <dbReference type="EMBL" id="MBC8592067.1"/>
    </source>
</evidence>
<evidence type="ECO:0000259" key="4">
    <source>
        <dbReference type="Pfam" id="PF14905"/>
    </source>
</evidence>
<dbReference type="GO" id="GO:0009279">
    <property type="term" value="C:cell outer membrane"/>
    <property type="evidence" value="ECO:0007669"/>
    <property type="project" value="UniProtKB-SubCell"/>
</dbReference>
<dbReference type="Pfam" id="PF14905">
    <property type="entry name" value="OMP_b-brl_3"/>
    <property type="match status" value="2"/>
</dbReference>
<name>A0A926F300_9BACT</name>
<dbReference type="SUPFAM" id="SSF49464">
    <property type="entry name" value="Carboxypeptidase regulatory domain-like"/>
    <property type="match status" value="1"/>
</dbReference>
<reference evidence="5" key="1">
    <citation type="submission" date="2020-08" db="EMBL/GenBank/DDBJ databases">
        <title>Genome public.</title>
        <authorList>
            <person name="Liu C."/>
            <person name="Sun Q."/>
        </authorList>
    </citation>
    <scope>NUCLEOTIDE SEQUENCE</scope>
    <source>
        <strain evidence="5">N12</strain>
    </source>
</reference>
<dbReference type="Gene3D" id="2.60.40.1120">
    <property type="entry name" value="Carboxypeptidase-like, regulatory domain"/>
    <property type="match status" value="1"/>
</dbReference>
<dbReference type="RefSeq" id="WP_262433283.1">
    <property type="nucleotide sequence ID" value="NZ_JACRTF010000001.1"/>
</dbReference>
<organism evidence="5 6">
    <name type="scientific">Jilunia laotingensis</name>
    <dbReference type="NCBI Taxonomy" id="2763675"/>
    <lineage>
        <taxon>Bacteria</taxon>
        <taxon>Pseudomonadati</taxon>
        <taxon>Bacteroidota</taxon>
        <taxon>Bacteroidia</taxon>
        <taxon>Bacteroidales</taxon>
        <taxon>Bacteroidaceae</taxon>
        <taxon>Jilunia</taxon>
    </lineage>
</organism>